<dbReference type="PANTHER" id="PTHR36919">
    <property type="entry name" value="BLR1215 PROTEIN"/>
    <property type="match status" value="1"/>
</dbReference>
<feature type="signal peptide" evidence="1">
    <location>
        <begin position="1"/>
        <end position="19"/>
    </location>
</feature>
<comment type="caution">
    <text evidence="3">The sequence shown here is derived from an EMBL/GenBank/DDBJ whole genome shotgun (WGS) entry which is preliminary data.</text>
</comment>
<organism evidence="3 4">
    <name type="scientific">Sphingopyxis panaciterrulae</name>
    <dbReference type="NCBI Taxonomy" id="462372"/>
    <lineage>
        <taxon>Bacteria</taxon>
        <taxon>Pseudomonadati</taxon>
        <taxon>Pseudomonadota</taxon>
        <taxon>Alphaproteobacteria</taxon>
        <taxon>Sphingomonadales</taxon>
        <taxon>Sphingomonadaceae</taxon>
        <taxon>Sphingopyxis</taxon>
    </lineage>
</organism>
<proteinExistence type="predicted"/>
<feature type="domain" description="DUF2147" evidence="2">
    <location>
        <begin position="29"/>
        <end position="140"/>
    </location>
</feature>
<evidence type="ECO:0000259" key="2">
    <source>
        <dbReference type="Pfam" id="PF09917"/>
    </source>
</evidence>
<dbReference type="Gene3D" id="2.40.128.520">
    <property type="match status" value="1"/>
</dbReference>
<dbReference type="RefSeq" id="WP_184101308.1">
    <property type="nucleotide sequence ID" value="NZ_JACIJH010000020.1"/>
</dbReference>
<dbReference type="Pfam" id="PF09917">
    <property type="entry name" value="DUF2147"/>
    <property type="match status" value="1"/>
</dbReference>
<dbReference type="AlphaFoldDB" id="A0A7W9ETX8"/>
<name>A0A7W9ETX8_9SPHN</name>
<sequence length="142" mass="14869">MKAAAAMLALALAATPAAAAAPGGGNLTGLWSTGSEGGRVRIYRCGAALCGRIVDATRLRANPNLTDLRNKDRALRDRKLMGLVVLRGFTGGPAKWTGGPVYDPETGDGANSGSLTLREDGKLEVKGCVAIFCRTKLWTRVR</sequence>
<evidence type="ECO:0000256" key="1">
    <source>
        <dbReference type="SAM" id="SignalP"/>
    </source>
</evidence>
<dbReference type="Proteomes" id="UP000537161">
    <property type="component" value="Unassembled WGS sequence"/>
</dbReference>
<dbReference type="InterPro" id="IPR019223">
    <property type="entry name" value="DUF2147"/>
</dbReference>
<dbReference type="PANTHER" id="PTHR36919:SF2">
    <property type="entry name" value="BLL6627 PROTEIN"/>
    <property type="match status" value="1"/>
</dbReference>
<keyword evidence="1" id="KW-0732">Signal</keyword>
<gene>
    <name evidence="3" type="ORF">FHR21_003902</name>
</gene>
<evidence type="ECO:0000313" key="4">
    <source>
        <dbReference type="Proteomes" id="UP000537161"/>
    </source>
</evidence>
<reference evidence="3 4" key="1">
    <citation type="submission" date="2020-08" db="EMBL/GenBank/DDBJ databases">
        <title>Genomic Encyclopedia of Type Strains, Phase IV (KMG-IV): sequencing the most valuable type-strain genomes for metagenomic binning, comparative biology and taxonomic classification.</title>
        <authorList>
            <person name="Goeker M."/>
        </authorList>
    </citation>
    <scope>NUCLEOTIDE SEQUENCE [LARGE SCALE GENOMIC DNA]</scope>
    <source>
        <strain evidence="3 4">DSM 27163</strain>
    </source>
</reference>
<accession>A0A7W9ETX8</accession>
<evidence type="ECO:0000313" key="3">
    <source>
        <dbReference type="EMBL" id="MBB5708511.1"/>
    </source>
</evidence>
<feature type="chain" id="PRO_5030854657" evidence="1">
    <location>
        <begin position="20"/>
        <end position="142"/>
    </location>
</feature>
<keyword evidence="4" id="KW-1185">Reference proteome</keyword>
<protein>
    <submittedName>
        <fullName evidence="3">Uncharacterized protein (DUF2147 family)</fullName>
    </submittedName>
</protein>
<dbReference type="EMBL" id="JACIJH010000020">
    <property type="protein sequence ID" value="MBB5708511.1"/>
    <property type="molecule type" value="Genomic_DNA"/>
</dbReference>